<protein>
    <submittedName>
        <fullName evidence="1">Uncharacterized protein</fullName>
    </submittedName>
</protein>
<name>A0A4C1Y711_EUMVA</name>
<gene>
    <name evidence="1" type="ORF">EVAR_48276_1</name>
</gene>
<organism evidence="1 2">
    <name type="scientific">Eumeta variegata</name>
    <name type="common">Bagworm moth</name>
    <name type="synonym">Eumeta japonica</name>
    <dbReference type="NCBI Taxonomy" id="151549"/>
    <lineage>
        <taxon>Eukaryota</taxon>
        <taxon>Metazoa</taxon>
        <taxon>Ecdysozoa</taxon>
        <taxon>Arthropoda</taxon>
        <taxon>Hexapoda</taxon>
        <taxon>Insecta</taxon>
        <taxon>Pterygota</taxon>
        <taxon>Neoptera</taxon>
        <taxon>Endopterygota</taxon>
        <taxon>Lepidoptera</taxon>
        <taxon>Glossata</taxon>
        <taxon>Ditrysia</taxon>
        <taxon>Tineoidea</taxon>
        <taxon>Psychidae</taxon>
        <taxon>Oiketicinae</taxon>
        <taxon>Eumeta</taxon>
    </lineage>
</organism>
<reference evidence="1 2" key="1">
    <citation type="journal article" date="2019" name="Commun. Biol.">
        <title>The bagworm genome reveals a unique fibroin gene that provides high tensile strength.</title>
        <authorList>
            <person name="Kono N."/>
            <person name="Nakamura H."/>
            <person name="Ohtoshi R."/>
            <person name="Tomita M."/>
            <person name="Numata K."/>
            <person name="Arakawa K."/>
        </authorList>
    </citation>
    <scope>NUCLEOTIDE SEQUENCE [LARGE SCALE GENOMIC DNA]</scope>
</reference>
<sequence length="115" mass="13242">MKIKDVNVGTKELIGLVIDRSRRRLRGVVFILSERSPKFVNGYKCVNPKFLWLLGVPFARPRWPLDNRCNNISSPYVPAYPVGDCALFLKRSDERAPDMFLLDRSLDRVYGLLNS</sequence>
<evidence type="ECO:0000313" key="2">
    <source>
        <dbReference type="Proteomes" id="UP000299102"/>
    </source>
</evidence>
<keyword evidence="2" id="KW-1185">Reference proteome</keyword>
<dbReference type="EMBL" id="BGZK01001070">
    <property type="protein sequence ID" value="GBP70347.1"/>
    <property type="molecule type" value="Genomic_DNA"/>
</dbReference>
<comment type="caution">
    <text evidence="1">The sequence shown here is derived from an EMBL/GenBank/DDBJ whole genome shotgun (WGS) entry which is preliminary data.</text>
</comment>
<accession>A0A4C1Y711</accession>
<dbReference type="AlphaFoldDB" id="A0A4C1Y711"/>
<dbReference type="Proteomes" id="UP000299102">
    <property type="component" value="Unassembled WGS sequence"/>
</dbReference>
<evidence type="ECO:0000313" key="1">
    <source>
        <dbReference type="EMBL" id="GBP70347.1"/>
    </source>
</evidence>
<proteinExistence type="predicted"/>